<keyword evidence="3" id="KW-0479">Metal-binding</keyword>
<name>A0ABX4H5K3_9BACT</name>
<keyword evidence="5" id="KW-1185">Reference proteome</keyword>
<gene>
    <name evidence="4" type="ORF">CJF60_00405</name>
</gene>
<organism evidence="4 5">
    <name type="scientific">Mycoplasmopsis agassizii</name>
    <dbReference type="NCBI Taxonomy" id="33922"/>
    <lineage>
        <taxon>Bacteria</taxon>
        <taxon>Bacillati</taxon>
        <taxon>Mycoplasmatota</taxon>
        <taxon>Mycoplasmoidales</taxon>
        <taxon>Metamycoplasmataceae</taxon>
        <taxon>Mycoplasmopsis</taxon>
    </lineage>
</organism>
<evidence type="ECO:0000256" key="1">
    <source>
        <dbReference type="ARBA" id="ARBA00006964"/>
    </source>
</evidence>
<comment type="caution">
    <text evidence="4">The sequence shown here is derived from an EMBL/GenBank/DDBJ whole genome shotgun (WGS) entry which is preliminary data.</text>
</comment>
<dbReference type="EMBL" id="NQMN01000001">
    <property type="protein sequence ID" value="PAF55133.1"/>
    <property type="molecule type" value="Genomic_DNA"/>
</dbReference>
<dbReference type="SUPFAM" id="SSF102705">
    <property type="entry name" value="NIF3 (NGG1p interacting factor 3)-like"/>
    <property type="match status" value="1"/>
</dbReference>
<dbReference type="RefSeq" id="WP_084232085.1">
    <property type="nucleotide sequence ID" value="NZ_FWXE01000003.1"/>
</dbReference>
<evidence type="ECO:0000256" key="2">
    <source>
        <dbReference type="ARBA" id="ARBA00022112"/>
    </source>
</evidence>
<dbReference type="Gene3D" id="3.40.1390.30">
    <property type="entry name" value="NIF3 (NGG1p interacting factor 3)-like"/>
    <property type="match status" value="1"/>
</dbReference>
<accession>A0ABX4H5K3</accession>
<reference evidence="4" key="1">
    <citation type="submission" date="2017-08" db="EMBL/GenBank/DDBJ databases">
        <authorList>
            <person name="Alvarez-Ponce D."/>
            <person name="Weitzman C.L."/>
            <person name="Tillett R.L."/>
            <person name="Sandmeier F.C."/>
            <person name="Tracy C.R."/>
        </authorList>
    </citation>
    <scope>NUCLEOTIDE SEQUENCE [LARGE SCALE GENOMIC DNA]</scope>
    <source>
        <strain evidence="4">PS6</strain>
    </source>
</reference>
<protein>
    <recommendedName>
        <fullName evidence="2">GTP cyclohydrolase 1 type 2 homolog</fullName>
    </recommendedName>
</protein>
<evidence type="ECO:0000256" key="3">
    <source>
        <dbReference type="ARBA" id="ARBA00022723"/>
    </source>
</evidence>
<dbReference type="PANTHER" id="PTHR13799">
    <property type="entry name" value="NGG1 INTERACTING FACTOR 3"/>
    <property type="match status" value="1"/>
</dbReference>
<dbReference type="Pfam" id="PF01784">
    <property type="entry name" value="DUF34_NIF3"/>
    <property type="match status" value="1"/>
</dbReference>
<dbReference type="Proteomes" id="UP000217033">
    <property type="component" value="Unassembled WGS sequence"/>
</dbReference>
<sequence>MKIEELISKIEIKYPLENQEPWDFSGLAFRNKKMLDNSLSGILLCLDITNEVIDYAIRNNLNLIISHHPFIFNKYRKRDFLSYPYKEEIYKKAIKNKIVLYSLHTNYDVDKEGTSFQIAKQIFDDNNFKIKVESKYSASIYLNQDITEIENKLHLKNFEILNSNLKDQNFIFKKLIIFAGSGDYSEISELASKDDLVITSDIKWNEWIFYNQNKLNVIEVSHRIEEVFIFNLKEIILNKLKLSNIKVETYTFEKWERTN</sequence>
<proteinExistence type="inferred from homology"/>
<dbReference type="InterPro" id="IPR002678">
    <property type="entry name" value="DUF34/NIF3"/>
</dbReference>
<evidence type="ECO:0000313" key="4">
    <source>
        <dbReference type="EMBL" id="PAF55133.1"/>
    </source>
</evidence>
<evidence type="ECO:0000313" key="5">
    <source>
        <dbReference type="Proteomes" id="UP000217033"/>
    </source>
</evidence>
<dbReference type="InterPro" id="IPR036069">
    <property type="entry name" value="DUF34/NIF3_sf"/>
</dbReference>
<comment type="similarity">
    <text evidence="1">Belongs to the GTP cyclohydrolase I type 2/NIF3 family.</text>
</comment>
<dbReference type="PANTHER" id="PTHR13799:SF14">
    <property type="entry name" value="GTP CYCLOHYDROLASE 1 TYPE 2 HOMOLOG"/>
    <property type="match status" value="1"/>
</dbReference>